<dbReference type="GO" id="GO:0044716">
    <property type="term" value="F:8-oxo-GDP phosphatase activity"/>
    <property type="evidence" value="ECO:0007669"/>
    <property type="project" value="TreeGrafter"/>
</dbReference>
<evidence type="ECO:0000256" key="16">
    <source>
        <dbReference type="ARBA" id="ARBA00042798"/>
    </source>
</evidence>
<reference evidence="19" key="1">
    <citation type="journal article" date="2008" name="Proc. Natl. Acad. Sci. U.S.A.">
        <title>Whole-genome comparison of disease and carriage strains provides insights into virulence evolution in Neisseria meningitidis.</title>
        <authorList>
            <person name="Schoen C."/>
            <person name="Blom J."/>
            <person name="Claus H."/>
            <person name="Schramm-Glueck A."/>
            <person name="Brandt P."/>
            <person name="Mueller T."/>
            <person name="Goesmann A."/>
            <person name="Joseph B."/>
            <person name="Konietzny S."/>
            <person name="Kurzai O."/>
            <person name="Schmitt C."/>
            <person name="Friedrich T."/>
            <person name="Linke B."/>
            <person name="Vogel U."/>
            <person name="Frosch M."/>
        </authorList>
    </citation>
    <scope>NUCLEOTIDE SEQUENCE</scope>
    <source>
        <strain evidence="19">Alpha275</strain>
    </source>
</reference>
<comment type="catalytic activity">
    <reaction evidence="11">
        <text>8-oxo-GTP + H2O = 8-oxo-GMP + diphosphate + H(+)</text>
        <dbReference type="Rhea" id="RHEA:67616"/>
        <dbReference type="ChEBI" id="CHEBI:15377"/>
        <dbReference type="ChEBI" id="CHEBI:15378"/>
        <dbReference type="ChEBI" id="CHEBI:33019"/>
        <dbReference type="ChEBI" id="CHEBI:143553"/>
        <dbReference type="ChEBI" id="CHEBI:145694"/>
    </reaction>
</comment>
<comment type="similarity">
    <text evidence="2 17">Belongs to the Nudix hydrolase family.</text>
</comment>
<evidence type="ECO:0000259" key="18">
    <source>
        <dbReference type="PROSITE" id="PS51462"/>
    </source>
</evidence>
<evidence type="ECO:0000256" key="17">
    <source>
        <dbReference type="RuleBase" id="RU003476"/>
    </source>
</evidence>
<evidence type="ECO:0000256" key="3">
    <source>
        <dbReference type="ARBA" id="ARBA00022457"/>
    </source>
</evidence>
<dbReference type="GO" id="GO:0006281">
    <property type="term" value="P:DNA repair"/>
    <property type="evidence" value="ECO:0007669"/>
    <property type="project" value="UniProtKB-KW"/>
</dbReference>
<keyword evidence="9" id="KW-0234">DNA repair</keyword>
<dbReference type="InterPro" id="IPR047127">
    <property type="entry name" value="MutT-like"/>
</dbReference>
<evidence type="ECO:0000256" key="1">
    <source>
        <dbReference type="ARBA" id="ARBA00001946"/>
    </source>
</evidence>
<evidence type="ECO:0000256" key="13">
    <source>
        <dbReference type="ARBA" id="ARBA00040794"/>
    </source>
</evidence>
<dbReference type="PANTHER" id="PTHR47707:SF1">
    <property type="entry name" value="NUDIX HYDROLASE FAMILY PROTEIN"/>
    <property type="match status" value="1"/>
</dbReference>
<evidence type="ECO:0000256" key="15">
    <source>
        <dbReference type="ARBA" id="ARBA00041979"/>
    </source>
</evidence>
<dbReference type="PROSITE" id="PS51462">
    <property type="entry name" value="NUDIX"/>
    <property type="match status" value="1"/>
</dbReference>
<evidence type="ECO:0000256" key="10">
    <source>
        <dbReference type="ARBA" id="ARBA00035861"/>
    </source>
</evidence>
<dbReference type="InterPro" id="IPR015797">
    <property type="entry name" value="NUDIX_hydrolase-like_dom_sf"/>
</dbReference>
<comment type="cofactor">
    <cofactor evidence="1">
        <name>Mg(2+)</name>
        <dbReference type="ChEBI" id="CHEBI:18420"/>
    </cofactor>
</comment>
<dbReference type="EMBL" id="AM889138">
    <property type="protein sequence ID" value="CBA06886.1"/>
    <property type="molecule type" value="Genomic_DNA"/>
</dbReference>
<keyword evidence="5" id="KW-0479">Metal-binding</keyword>
<dbReference type="GO" id="GO:0006260">
    <property type="term" value="P:DNA replication"/>
    <property type="evidence" value="ECO:0007669"/>
    <property type="project" value="UniProtKB-KW"/>
</dbReference>
<gene>
    <name evidence="19" type="ORF">NMW_1010</name>
</gene>
<evidence type="ECO:0000256" key="2">
    <source>
        <dbReference type="ARBA" id="ARBA00005582"/>
    </source>
</evidence>
<evidence type="ECO:0000256" key="14">
    <source>
        <dbReference type="ARBA" id="ARBA00041592"/>
    </source>
</evidence>
<evidence type="ECO:0000313" key="19">
    <source>
        <dbReference type="EMBL" id="CBA06886.1"/>
    </source>
</evidence>
<keyword evidence="3" id="KW-0515">Mutator protein</keyword>
<keyword evidence="6" id="KW-0227">DNA damage</keyword>
<dbReference type="Gene3D" id="3.90.79.10">
    <property type="entry name" value="Nucleoside Triphosphate Pyrophosphohydrolase"/>
    <property type="match status" value="1"/>
</dbReference>
<dbReference type="PRINTS" id="PR00502">
    <property type="entry name" value="NUDIXFAMILY"/>
</dbReference>
<name>C6SJ90_NEIME</name>
<comment type="catalytic activity">
    <reaction evidence="10">
        <text>8-oxo-dGTP + H2O = 8-oxo-dGMP + diphosphate + H(+)</text>
        <dbReference type="Rhea" id="RHEA:31575"/>
        <dbReference type="ChEBI" id="CHEBI:15377"/>
        <dbReference type="ChEBI" id="CHEBI:15378"/>
        <dbReference type="ChEBI" id="CHEBI:33019"/>
        <dbReference type="ChEBI" id="CHEBI:63224"/>
        <dbReference type="ChEBI" id="CHEBI:77896"/>
        <dbReference type="EC" id="3.6.1.55"/>
    </reaction>
</comment>
<evidence type="ECO:0000256" key="7">
    <source>
        <dbReference type="ARBA" id="ARBA00022801"/>
    </source>
</evidence>
<evidence type="ECO:0000256" key="9">
    <source>
        <dbReference type="ARBA" id="ARBA00023204"/>
    </source>
</evidence>
<feature type="domain" description="Nudix hydrolase" evidence="18">
    <location>
        <begin position="17"/>
        <end position="147"/>
    </location>
</feature>
<organism evidence="19">
    <name type="scientific">Neisseria meningitidis alpha275</name>
    <dbReference type="NCBI Taxonomy" id="295996"/>
    <lineage>
        <taxon>Bacteria</taxon>
        <taxon>Pseudomonadati</taxon>
        <taxon>Pseudomonadota</taxon>
        <taxon>Betaproteobacteria</taxon>
        <taxon>Neisseriales</taxon>
        <taxon>Neisseriaceae</taxon>
        <taxon>Neisseria</taxon>
    </lineage>
</organism>
<protein>
    <recommendedName>
        <fullName evidence="13">8-oxo-dGTP diphosphatase</fullName>
        <ecNumber evidence="12">3.6.1.55</ecNumber>
    </recommendedName>
    <alternativeName>
        <fullName evidence="16">7,8-dihydro-8-oxoguanine-triphosphatase</fullName>
    </alternativeName>
    <alternativeName>
        <fullName evidence="15">Mutator protein MutT</fullName>
    </alternativeName>
    <alternativeName>
        <fullName evidence="14">dGTP pyrophosphohydrolase</fullName>
    </alternativeName>
</protein>
<dbReference type="InterPro" id="IPR000086">
    <property type="entry name" value="NUDIX_hydrolase_dom"/>
</dbReference>
<proteinExistence type="inferred from homology"/>
<evidence type="ECO:0000256" key="11">
    <source>
        <dbReference type="ARBA" id="ARBA00036904"/>
    </source>
</evidence>
<dbReference type="Pfam" id="PF00293">
    <property type="entry name" value="NUDIX"/>
    <property type="match status" value="1"/>
</dbReference>
<evidence type="ECO:0000256" key="5">
    <source>
        <dbReference type="ARBA" id="ARBA00022723"/>
    </source>
</evidence>
<dbReference type="GO" id="GO:0046872">
    <property type="term" value="F:metal ion binding"/>
    <property type="evidence" value="ECO:0007669"/>
    <property type="project" value="UniProtKB-KW"/>
</dbReference>
<sequence>MFGKTFPIFPMTRDTRPLIRVVAGILLDSDGNYLLSSRPEGKPYAGYWEFAGGKVEAGETDFQALQREFEEELGIRILAATPWLTKIHSYEHARVCLKFLWVNPDQWTGKPQSREGQEWSWQKAGDFTVAPMLPANGALLRSLSVPRRLYGSLKTGLHGENSMGAYRVLPLGSAEGSGANVLMEAAQWQDRPEHADSVWMMVQTREQWRQAQEKGADVVVWRVCNDVQAQEAAEALRQGVSVPLVLAANGQTVARYGKLWLGLGAHVVVRDETIGKNHE</sequence>
<evidence type="ECO:0000256" key="4">
    <source>
        <dbReference type="ARBA" id="ARBA00022705"/>
    </source>
</evidence>
<evidence type="ECO:0000256" key="12">
    <source>
        <dbReference type="ARBA" id="ARBA00038905"/>
    </source>
</evidence>
<dbReference type="AlphaFoldDB" id="C6SJ90"/>
<keyword evidence="4" id="KW-0235">DNA replication</keyword>
<dbReference type="GO" id="GO:0008413">
    <property type="term" value="F:8-oxo-7,8-dihydroguanosine triphosphate pyrophosphatase activity"/>
    <property type="evidence" value="ECO:0007669"/>
    <property type="project" value="TreeGrafter"/>
</dbReference>
<keyword evidence="19" id="KW-0808">Transferase</keyword>
<evidence type="ECO:0000256" key="6">
    <source>
        <dbReference type="ARBA" id="ARBA00022763"/>
    </source>
</evidence>
<keyword evidence="7 17" id="KW-0378">Hydrolase</keyword>
<dbReference type="GO" id="GO:0044715">
    <property type="term" value="F:8-oxo-dGDP phosphatase activity"/>
    <property type="evidence" value="ECO:0007669"/>
    <property type="project" value="TreeGrafter"/>
</dbReference>
<accession>C6SJ90</accession>
<dbReference type="EC" id="3.6.1.55" evidence="12"/>
<dbReference type="InterPro" id="IPR020084">
    <property type="entry name" value="NUDIX_hydrolase_CS"/>
</dbReference>
<keyword evidence="8" id="KW-0460">Magnesium</keyword>
<dbReference type="SUPFAM" id="SSF55811">
    <property type="entry name" value="Nudix"/>
    <property type="match status" value="1"/>
</dbReference>
<dbReference type="InterPro" id="IPR020476">
    <property type="entry name" value="Nudix_hydrolase"/>
</dbReference>
<dbReference type="CDD" id="cd03425">
    <property type="entry name" value="NUDIX_MutT_NudA_like"/>
    <property type="match status" value="1"/>
</dbReference>
<evidence type="ECO:0000256" key="8">
    <source>
        <dbReference type="ARBA" id="ARBA00022842"/>
    </source>
</evidence>
<dbReference type="PROSITE" id="PS00893">
    <property type="entry name" value="NUDIX_BOX"/>
    <property type="match status" value="1"/>
</dbReference>
<dbReference type="PANTHER" id="PTHR47707">
    <property type="entry name" value="8-OXO-DGTP DIPHOSPHATASE"/>
    <property type="match status" value="1"/>
</dbReference>
<dbReference type="GO" id="GO:0016740">
    <property type="term" value="F:transferase activity"/>
    <property type="evidence" value="ECO:0007669"/>
    <property type="project" value="UniProtKB-KW"/>
</dbReference>
<dbReference type="GO" id="GO:0035539">
    <property type="term" value="F:8-oxo-7,8-dihydrodeoxyguanosine triphosphate pyrophosphatase activity"/>
    <property type="evidence" value="ECO:0007669"/>
    <property type="project" value="UniProtKB-EC"/>
</dbReference>